<dbReference type="GO" id="GO:0006412">
    <property type="term" value="P:translation"/>
    <property type="evidence" value="ECO:0007669"/>
    <property type="project" value="UniProtKB-UniRule"/>
</dbReference>
<name>A0A0E4G936_9FIRM</name>
<dbReference type="InterPro" id="IPR016082">
    <property type="entry name" value="Ribosomal_uL30_ferredoxin-like"/>
</dbReference>
<dbReference type="InterPro" id="IPR036919">
    <property type="entry name" value="Ribo_uL30_ferredoxin-like_sf"/>
</dbReference>
<keyword evidence="9" id="KW-1185">Reference proteome</keyword>
<dbReference type="RefSeq" id="WP_046494999.1">
    <property type="nucleotide sequence ID" value="NZ_CGIH01000004.1"/>
</dbReference>
<dbReference type="OrthoDB" id="9812790at2"/>
<sequence>MAKQLKITWKKSFIGYPQTQRLTIKSLGFSKLNQVLIKEDSPQLRGQLNKVGHLVSVEELD</sequence>
<dbReference type="PIRSF" id="PIRSF002211">
    <property type="entry name" value="Ribosomal_L30_bac-type"/>
    <property type="match status" value="1"/>
</dbReference>
<dbReference type="GO" id="GO:0003735">
    <property type="term" value="F:structural constituent of ribosome"/>
    <property type="evidence" value="ECO:0007669"/>
    <property type="project" value="InterPro"/>
</dbReference>
<evidence type="ECO:0000256" key="2">
    <source>
        <dbReference type="ARBA" id="ARBA00011838"/>
    </source>
</evidence>
<dbReference type="EMBL" id="CGIH01000018">
    <property type="protein sequence ID" value="CFX35514.1"/>
    <property type="molecule type" value="Genomic_DNA"/>
</dbReference>
<evidence type="ECO:0000313" key="9">
    <source>
        <dbReference type="Proteomes" id="UP000045545"/>
    </source>
</evidence>
<dbReference type="PANTHER" id="PTHR15892:SF2">
    <property type="entry name" value="LARGE RIBOSOMAL SUBUNIT PROTEIN UL30M"/>
    <property type="match status" value="1"/>
</dbReference>
<evidence type="ECO:0000313" key="7">
    <source>
        <dbReference type="EMBL" id="CFX04918.1"/>
    </source>
</evidence>
<accession>A0A0E4G936</accession>
<keyword evidence="4 5" id="KW-0687">Ribonucleoprotein</keyword>
<dbReference type="HAMAP" id="MF_01371_B">
    <property type="entry name" value="Ribosomal_uL30_B"/>
    <property type="match status" value="1"/>
</dbReference>
<dbReference type="STRING" id="690567.1079"/>
<reference evidence="7 9" key="1">
    <citation type="submission" date="2015-03" db="EMBL/GenBank/DDBJ databases">
        <authorList>
            <person name="Strepis Nikolaos"/>
        </authorList>
    </citation>
    <scope>NUCLEOTIDE SEQUENCE [LARGE SCALE GENOMIC DNA]</scope>
    <source>
        <strain evidence="7 9">OL-4</strain>
    </source>
</reference>
<dbReference type="NCBIfam" id="TIGR01308">
    <property type="entry name" value="rpmD_bact"/>
    <property type="match status" value="1"/>
</dbReference>
<dbReference type="Pfam" id="PF00327">
    <property type="entry name" value="Ribosomal_L30"/>
    <property type="match status" value="1"/>
</dbReference>
<organism evidence="7 9">
    <name type="scientific">Syntrophomonas zehnderi OL-4</name>
    <dbReference type="NCBI Taxonomy" id="690567"/>
    <lineage>
        <taxon>Bacteria</taxon>
        <taxon>Bacillati</taxon>
        <taxon>Bacillota</taxon>
        <taxon>Clostridia</taxon>
        <taxon>Eubacteriales</taxon>
        <taxon>Syntrophomonadaceae</taxon>
        <taxon>Syntrophomonas</taxon>
    </lineage>
</organism>
<evidence type="ECO:0000313" key="8">
    <source>
        <dbReference type="EMBL" id="CFX35514.1"/>
    </source>
</evidence>
<proteinExistence type="inferred from homology"/>
<evidence type="ECO:0000259" key="6">
    <source>
        <dbReference type="Pfam" id="PF00327"/>
    </source>
</evidence>
<dbReference type="InterPro" id="IPR005996">
    <property type="entry name" value="Ribosomal_uL30_bac-type"/>
</dbReference>
<dbReference type="CDD" id="cd00355">
    <property type="entry name" value="Ribosomal_L30_like"/>
    <property type="match status" value="1"/>
</dbReference>
<evidence type="ECO:0000256" key="1">
    <source>
        <dbReference type="ARBA" id="ARBA00007594"/>
    </source>
</evidence>
<evidence type="ECO:0000256" key="3">
    <source>
        <dbReference type="ARBA" id="ARBA00022980"/>
    </source>
</evidence>
<keyword evidence="3 5" id="KW-0689">Ribosomal protein</keyword>
<comment type="similarity">
    <text evidence="1 5">Belongs to the universal ribosomal protein uL30 family.</text>
</comment>
<dbReference type="EMBL" id="CGIH01000004">
    <property type="protein sequence ID" value="CFX04918.1"/>
    <property type="molecule type" value="Genomic_DNA"/>
</dbReference>
<dbReference type="AlphaFoldDB" id="A0A0E4G936"/>
<dbReference type="SUPFAM" id="SSF55129">
    <property type="entry name" value="Ribosomal protein L30p/L7e"/>
    <property type="match status" value="1"/>
</dbReference>
<protein>
    <recommendedName>
        <fullName evidence="5">Large ribosomal subunit protein uL30</fullName>
    </recommendedName>
</protein>
<dbReference type="PANTHER" id="PTHR15892">
    <property type="entry name" value="MITOCHONDRIAL RIBOSOMAL PROTEIN L30"/>
    <property type="match status" value="1"/>
</dbReference>
<dbReference type="GO" id="GO:0022625">
    <property type="term" value="C:cytosolic large ribosomal subunit"/>
    <property type="evidence" value="ECO:0007669"/>
    <property type="project" value="TreeGrafter"/>
</dbReference>
<comment type="subunit">
    <text evidence="2 5">Part of the 50S ribosomal subunit.</text>
</comment>
<dbReference type="Gene3D" id="3.30.1390.20">
    <property type="entry name" value="Ribosomal protein L30, ferredoxin-like fold domain"/>
    <property type="match status" value="1"/>
</dbReference>
<evidence type="ECO:0000256" key="4">
    <source>
        <dbReference type="ARBA" id="ARBA00023274"/>
    </source>
</evidence>
<gene>
    <name evidence="5" type="primary">rpmD</name>
    <name evidence="8" type="ORF">1079</name>
    <name evidence="7" type="ORF">312</name>
</gene>
<evidence type="ECO:0000256" key="5">
    <source>
        <dbReference type="HAMAP-Rule" id="MF_01371"/>
    </source>
</evidence>
<dbReference type="Proteomes" id="UP000045545">
    <property type="component" value="Unassembled WGS sequence"/>
</dbReference>
<feature type="domain" description="Large ribosomal subunit protein uL30-like ferredoxin-like fold" evidence="6">
    <location>
        <begin position="5"/>
        <end position="55"/>
    </location>
</feature>